<dbReference type="Proteomes" id="UP000760860">
    <property type="component" value="Unassembled WGS sequence"/>
</dbReference>
<dbReference type="EMBL" id="MJFZ01000306">
    <property type="protein sequence ID" value="RAW31784.1"/>
    <property type="molecule type" value="Genomic_DNA"/>
</dbReference>
<feature type="region of interest" description="Disordered" evidence="1">
    <location>
        <begin position="1"/>
        <end position="52"/>
    </location>
</feature>
<evidence type="ECO:0000256" key="1">
    <source>
        <dbReference type="SAM" id="MobiDB-lite"/>
    </source>
</evidence>
<evidence type="ECO:0000313" key="3">
    <source>
        <dbReference type="EMBL" id="KAG3211528.1"/>
    </source>
</evidence>
<dbReference type="EMBL" id="RCMK01000931">
    <property type="protein sequence ID" value="KAG2907380.1"/>
    <property type="molecule type" value="Genomic_DNA"/>
</dbReference>
<dbReference type="EMBL" id="RCMV01000945">
    <property type="protein sequence ID" value="KAG3211528.1"/>
    <property type="molecule type" value="Genomic_DNA"/>
</dbReference>
<evidence type="ECO:0008006" key="6">
    <source>
        <dbReference type="Google" id="ProtNLM"/>
    </source>
</evidence>
<proteinExistence type="predicted"/>
<comment type="caution">
    <text evidence="4">The sequence shown here is derived from an EMBL/GenBank/DDBJ whole genome shotgun (WGS) entry which is preliminary data.</text>
</comment>
<reference evidence="3" key="2">
    <citation type="submission" date="2018-05" db="EMBL/GenBank/DDBJ databases">
        <title>Effector identification in a new, highly contiguous assembly of the strawberry crown rot pathogen Phytophthora cactorum.</title>
        <authorList>
            <person name="Armitage A.D."/>
            <person name="Nellist C.F."/>
            <person name="Bates H."/>
            <person name="Vickerstaff R.J."/>
            <person name="Harrison R.J."/>
        </authorList>
    </citation>
    <scope>NUCLEOTIDE SEQUENCE</scope>
    <source>
        <strain evidence="2">4040</strain>
        <strain evidence="3">P421</strain>
    </source>
</reference>
<dbReference type="Proteomes" id="UP000736787">
    <property type="component" value="Unassembled WGS sequence"/>
</dbReference>
<dbReference type="VEuPathDB" id="FungiDB:PC110_g11885"/>
<evidence type="ECO:0000313" key="5">
    <source>
        <dbReference type="Proteomes" id="UP000251314"/>
    </source>
</evidence>
<accession>A0A329S488</accession>
<feature type="compositionally biased region" description="Basic and acidic residues" evidence="1">
    <location>
        <begin position="18"/>
        <end position="46"/>
    </location>
</feature>
<evidence type="ECO:0000313" key="4">
    <source>
        <dbReference type="EMBL" id="RAW31784.1"/>
    </source>
</evidence>
<dbReference type="AlphaFoldDB" id="A0A329S488"/>
<reference evidence="4 5" key="1">
    <citation type="submission" date="2018-01" db="EMBL/GenBank/DDBJ databases">
        <title>Draft genome of the strawberry crown rot pathogen Phytophthora cactorum.</title>
        <authorList>
            <person name="Armitage A.D."/>
            <person name="Lysoe E."/>
            <person name="Nellist C.F."/>
            <person name="Harrison R.J."/>
            <person name="Brurberg M.B."/>
        </authorList>
    </citation>
    <scope>NUCLEOTIDE SEQUENCE [LARGE SCALE GENOMIC DNA]</scope>
    <source>
        <strain evidence="4 5">10300</strain>
    </source>
</reference>
<dbReference type="Proteomes" id="UP000251314">
    <property type="component" value="Unassembled WGS sequence"/>
</dbReference>
<sequence>MQIGHEVVDASALLRPQEIGKRTHRSETHSEQARVEQSAHKPDPKRARTGLRVPRDRRHPSYWDDYVVNMMQSTSRVLDMDGKPIRASAVKIPRNRRETLRSKYADFWLMAELEEMAALKPKGVLEAIPRDDVPGDAKPISTRWVHSIKSDHEGCVMRSKACIVAFENHQRPGIDFWRLSRSDRHVFIQDALAAALHLQH</sequence>
<gene>
    <name evidence="4" type="ORF">PC110_g11885</name>
    <name evidence="2" type="ORF">PC117_g20235</name>
    <name evidence="3" type="ORF">PC129_g17493</name>
</gene>
<evidence type="ECO:0000313" key="2">
    <source>
        <dbReference type="EMBL" id="KAG2907380.1"/>
    </source>
</evidence>
<keyword evidence="5" id="KW-1185">Reference proteome</keyword>
<dbReference type="OrthoDB" id="126447at2759"/>
<name>A0A329S488_9STRA</name>
<organism evidence="4 5">
    <name type="scientific">Phytophthora cactorum</name>
    <dbReference type="NCBI Taxonomy" id="29920"/>
    <lineage>
        <taxon>Eukaryota</taxon>
        <taxon>Sar</taxon>
        <taxon>Stramenopiles</taxon>
        <taxon>Oomycota</taxon>
        <taxon>Peronosporomycetes</taxon>
        <taxon>Peronosporales</taxon>
        <taxon>Peronosporaceae</taxon>
        <taxon>Phytophthora</taxon>
    </lineage>
</organism>
<protein>
    <recommendedName>
        <fullName evidence="6">Reverse transcriptase Ty1/copia-type domain-containing protein</fullName>
    </recommendedName>
</protein>